<protein>
    <submittedName>
        <fullName evidence="1">Uncharacterized protein</fullName>
    </submittedName>
</protein>
<name>A0A9P5S8C0_9FUNG</name>
<sequence>VVVSPEVTMAALRQLIRDAAEENEFDIDLATMSIGFRTLGQSGCGSTRTTLN</sequence>
<comment type="caution">
    <text evidence="1">The sequence shown here is derived from an EMBL/GenBank/DDBJ whole genome shotgun (WGS) entry which is preliminary data.</text>
</comment>
<dbReference type="Proteomes" id="UP000696485">
    <property type="component" value="Unassembled WGS sequence"/>
</dbReference>
<dbReference type="AlphaFoldDB" id="A0A9P5S8C0"/>
<reference evidence="1" key="1">
    <citation type="journal article" date="2020" name="Fungal Divers.">
        <title>Resolving the Mortierellaceae phylogeny through synthesis of multi-gene phylogenetics and phylogenomics.</title>
        <authorList>
            <person name="Vandepol N."/>
            <person name="Liber J."/>
            <person name="Desiro A."/>
            <person name="Na H."/>
            <person name="Kennedy M."/>
            <person name="Barry K."/>
            <person name="Grigoriev I.V."/>
            <person name="Miller A.N."/>
            <person name="O'Donnell K."/>
            <person name="Stajich J.E."/>
            <person name="Bonito G."/>
        </authorList>
    </citation>
    <scope>NUCLEOTIDE SEQUENCE</scope>
    <source>
        <strain evidence="1">NVP1</strain>
    </source>
</reference>
<evidence type="ECO:0000313" key="2">
    <source>
        <dbReference type="Proteomes" id="UP000696485"/>
    </source>
</evidence>
<feature type="non-terminal residue" evidence="1">
    <location>
        <position position="1"/>
    </location>
</feature>
<accession>A0A9P5S8C0</accession>
<keyword evidence="2" id="KW-1185">Reference proteome</keyword>
<organism evidence="1 2">
    <name type="scientific">Podila minutissima</name>
    <dbReference type="NCBI Taxonomy" id="64525"/>
    <lineage>
        <taxon>Eukaryota</taxon>
        <taxon>Fungi</taxon>
        <taxon>Fungi incertae sedis</taxon>
        <taxon>Mucoromycota</taxon>
        <taxon>Mortierellomycotina</taxon>
        <taxon>Mortierellomycetes</taxon>
        <taxon>Mortierellales</taxon>
        <taxon>Mortierellaceae</taxon>
        <taxon>Podila</taxon>
    </lineage>
</organism>
<gene>
    <name evidence="1" type="ORF">BG006_003465</name>
</gene>
<dbReference type="EMBL" id="JAAAUY010001969">
    <property type="protein sequence ID" value="KAF9316780.1"/>
    <property type="molecule type" value="Genomic_DNA"/>
</dbReference>
<proteinExistence type="predicted"/>
<evidence type="ECO:0000313" key="1">
    <source>
        <dbReference type="EMBL" id="KAF9316780.1"/>
    </source>
</evidence>